<dbReference type="InterPro" id="IPR014284">
    <property type="entry name" value="RNA_pol_sigma-70_dom"/>
</dbReference>
<evidence type="ECO:0000256" key="5">
    <source>
        <dbReference type="ARBA" id="ARBA00023163"/>
    </source>
</evidence>
<dbReference type="PROSITE" id="PS50937">
    <property type="entry name" value="HTH_MERR_2"/>
    <property type="match status" value="1"/>
</dbReference>
<dbReference type="InterPro" id="IPR000551">
    <property type="entry name" value="MerR-type_HTH_dom"/>
</dbReference>
<keyword evidence="5" id="KW-0804">Transcription</keyword>
<evidence type="ECO:0000256" key="3">
    <source>
        <dbReference type="ARBA" id="ARBA00023082"/>
    </source>
</evidence>
<dbReference type="AlphaFoldDB" id="A0AB39CJY6"/>
<name>A0AB39CJY6_9BURK</name>
<proteinExistence type="inferred from homology"/>
<dbReference type="Pfam" id="PF08281">
    <property type="entry name" value="Sigma70_r4_2"/>
    <property type="match status" value="1"/>
</dbReference>
<dbReference type="PANTHER" id="PTHR43133">
    <property type="entry name" value="RNA POLYMERASE ECF-TYPE SIGMA FACTO"/>
    <property type="match status" value="1"/>
</dbReference>
<dbReference type="GO" id="GO:0016987">
    <property type="term" value="F:sigma factor activity"/>
    <property type="evidence" value="ECO:0007669"/>
    <property type="project" value="UniProtKB-KW"/>
</dbReference>
<dbReference type="InterPro" id="IPR036388">
    <property type="entry name" value="WH-like_DNA-bd_sf"/>
</dbReference>
<dbReference type="Gene3D" id="1.10.10.10">
    <property type="entry name" value="Winged helix-like DNA-binding domain superfamily/Winged helix DNA-binding domain"/>
    <property type="match status" value="1"/>
</dbReference>
<comment type="similarity">
    <text evidence="1">Belongs to the sigma-70 factor family. ECF subfamily.</text>
</comment>
<dbReference type="GO" id="GO:0003677">
    <property type="term" value="F:DNA binding"/>
    <property type="evidence" value="ECO:0007669"/>
    <property type="project" value="UniProtKB-KW"/>
</dbReference>
<feature type="domain" description="HTH merR-type" evidence="6">
    <location>
        <begin position="138"/>
        <end position="160"/>
    </location>
</feature>
<evidence type="ECO:0000256" key="4">
    <source>
        <dbReference type="ARBA" id="ARBA00023125"/>
    </source>
</evidence>
<dbReference type="InterPro" id="IPR013325">
    <property type="entry name" value="RNA_pol_sigma_r2"/>
</dbReference>
<evidence type="ECO:0000313" key="7">
    <source>
        <dbReference type="EMBL" id="XDJ42270.1"/>
    </source>
</evidence>
<dbReference type="InterPro" id="IPR039425">
    <property type="entry name" value="RNA_pol_sigma-70-like"/>
</dbReference>
<organism evidence="7">
    <name type="scientific">Castellaniella ginsengisoli</name>
    <dbReference type="NCBI Taxonomy" id="546114"/>
    <lineage>
        <taxon>Bacteria</taxon>
        <taxon>Pseudomonadati</taxon>
        <taxon>Pseudomonadota</taxon>
        <taxon>Betaproteobacteria</taxon>
        <taxon>Burkholderiales</taxon>
        <taxon>Alcaligenaceae</taxon>
        <taxon>Castellaniella</taxon>
    </lineage>
</organism>
<dbReference type="Pfam" id="PF04542">
    <property type="entry name" value="Sigma70_r2"/>
    <property type="match status" value="1"/>
</dbReference>
<dbReference type="InterPro" id="IPR013324">
    <property type="entry name" value="RNA_pol_sigma_r3/r4-like"/>
</dbReference>
<dbReference type="EMBL" id="CP158252">
    <property type="protein sequence ID" value="XDJ42270.1"/>
    <property type="molecule type" value="Genomic_DNA"/>
</dbReference>
<dbReference type="CDD" id="cd06171">
    <property type="entry name" value="Sigma70_r4"/>
    <property type="match status" value="1"/>
</dbReference>
<evidence type="ECO:0000256" key="1">
    <source>
        <dbReference type="ARBA" id="ARBA00010641"/>
    </source>
</evidence>
<keyword evidence="4" id="KW-0238">DNA-binding</keyword>
<keyword evidence="2" id="KW-0805">Transcription regulation</keyword>
<dbReference type="SUPFAM" id="SSF88946">
    <property type="entry name" value="Sigma2 domain of RNA polymerase sigma factors"/>
    <property type="match status" value="1"/>
</dbReference>
<evidence type="ECO:0000259" key="6">
    <source>
        <dbReference type="PROSITE" id="PS50937"/>
    </source>
</evidence>
<evidence type="ECO:0000256" key="2">
    <source>
        <dbReference type="ARBA" id="ARBA00023015"/>
    </source>
</evidence>
<dbReference type="InterPro" id="IPR007627">
    <property type="entry name" value="RNA_pol_sigma70_r2"/>
</dbReference>
<sequence>MSAEADLEDEQYAVRAGAGDDHAYSWLVARHQGAVYRYLVRMIRVPETARDLTQDTFLRAYQAIRAWRPEAKFRTWLFRIAHNLALDHLRRSGRVRMEPLESGLEIPDPAPSPERRLETAQRAHRLERALAAVAPAHREILLLREIEGMSYEDIARTLDLNPGTVRSRIARARAALLAALKD</sequence>
<dbReference type="GO" id="GO:0006352">
    <property type="term" value="P:DNA-templated transcription initiation"/>
    <property type="evidence" value="ECO:0007669"/>
    <property type="project" value="InterPro"/>
</dbReference>
<protein>
    <submittedName>
        <fullName evidence="7">Sigma-70 family RNA polymerase sigma factor</fullName>
    </submittedName>
</protein>
<dbReference type="PANTHER" id="PTHR43133:SF8">
    <property type="entry name" value="RNA POLYMERASE SIGMA FACTOR HI_1459-RELATED"/>
    <property type="match status" value="1"/>
</dbReference>
<reference evidence="7" key="1">
    <citation type="submission" date="2024-05" db="EMBL/GenBank/DDBJ databases">
        <authorList>
            <person name="Luo Y.-C."/>
            <person name="Nicholds J."/>
            <person name="Mortimer T."/>
            <person name="Maboni G."/>
        </authorList>
    </citation>
    <scope>NUCLEOTIDE SEQUENCE</scope>
    <source>
        <strain evidence="7">153920</strain>
    </source>
</reference>
<dbReference type="Gene3D" id="1.10.1740.10">
    <property type="match status" value="1"/>
</dbReference>
<dbReference type="InterPro" id="IPR013249">
    <property type="entry name" value="RNA_pol_sigma70_r4_t2"/>
</dbReference>
<dbReference type="NCBIfam" id="TIGR02937">
    <property type="entry name" value="sigma70-ECF"/>
    <property type="match status" value="1"/>
</dbReference>
<accession>A0AB39CJY6</accession>
<gene>
    <name evidence="7" type="ORF">ABRY99_01465</name>
</gene>
<dbReference type="RefSeq" id="WP_368643594.1">
    <property type="nucleotide sequence ID" value="NZ_CP158252.1"/>
</dbReference>
<keyword evidence="3" id="KW-0731">Sigma factor</keyword>
<dbReference type="SUPFAM" id="SSF88659">
    <property type="entry name" value="Sigma3 and sigma4 domains of RNA polymerase sigma factors"/>
    <property type="match status" value="1"/>
</dbReference>